<evidence type="ECO:0000313" key="3">
    <source>
        <dbReference type="Proteomes" id="UP001596512"/>
    </source>
</evidence>
<dbReference type="Pfam" id="PF13412">
    <property type="entry name" value="HTH_24"/>
    <property type="match status" value="1"/>
</dbReference>
<organism evidence="2 3">
    <name type="scientific">Actinokineospora soli</name>
    <dbReference type="NCBI Taxonomy" id="1048753"/>
    <lineage>
        <taxon>Bacteria</taxon>
        <taxon>Bacillati</taxon>
        <taxon>Actinomycetota</taxon>
        <taxon>Actinomycetes</taxon>
        <taxon>Pseudonocardiales</taxon>
        <taxon>Pseudonocardiaceae</taxon>
        <taxon>Actinokineospora</taxon>
    </lineage>
</organism>
<dbReference type="EMBL" id="JBHTEY010000004">
    <property type="protein sequence ID" value="MFC7615537.1"/>
    <property type="molecule type" value="Genomic_DNA"/>
</dbReference>
<gene>
    <name evidence="2" type="ORF">ACFQV2_20570</name>
</gene>
<sequence length="135" mass="14528">MLKATTPRGRCLESLREARVATIRELAGRTGLSRPTVEALIGDLEADGLVDGDLAPAPPGSGGGRPARRYRFRAERHHVVGLDLSDVRQRLAIANLAGDVVHTDIGGPRARAPGRRTCRRCGSGSRGRSRRRGCR</sequence>
<keyword evidence="3" id="KW-1185">Reference proteome</keyword>
<dbReference type="Proteomes" id="UP001596512">
    <property type="component" value="Unassembled WGS sequence"/>
</dbReference>
<dbReference type="InterPro" id="IPR036390">
    <property type="entry name" value="WH_DNA-bd_sf"/>
</dbReference>
<dbReference type="Gene3D" id="1.10.10.10">
    <property type="entry name" value="Winged helix-like DNA-binding domain superfamily/Winged helix DNA-binding domain"/>
    <property type="match status" value="1"/>
</dbReference>
<dbReference type="SUPFAM" id="SSF46785">
    <property type="entry name" value="Winged helix' DNA-binding domain"/>
    <property type="match status" value="1"/>
</dbReference>
<name>A0ABW2TP17_9PSEU</name>
<proteinExistence type="predicted"/>
<protein>
    <submittedName>
        <fullName evidence="2">Winged helix-turn-helix transcriptional regulator</fullName>
    </submittedName>
</protein>
<evidence type="ECO:0000256" key="1">
    <source>
        <dbReference type="SAM" id="MobiDB-lite"/>
    </source>
</evidence>
<feature type="region of interest" description="Disordered" evidence="1">
    <location>
        <begin position="103"/>
        <end position="135"/>
    </location>
</feature>
<comment type="caution">
    <text evidence="2">The sequence shown here is derived from an EMBL/GenBank/DDBJ whole genome shotgun (WGS) entry which is preliminary data.</text>
</comment>
<accession>A0ABW2TP17</accession>
<dbReference type="InterPro" id="IPR036388">
    <property type="entry name" value="WH-like_DNA-bd_sf"/>
</dbReference>
<evidence type="ECO:0000313" key="2">
    <source>
        <dbReference type="EMBL" id="MFC7615537.1"/>
    </source>
</evidence>
<reference evidence="3" key="1">
    <citation type="journal article" date="2019" name="Int. J. Syst. Evol. Microbiol.">
        <title>The Global Catalogue of Microorganisms (GCM) 10K type strain sequencing project: providing services to taxonomists for standard genome sequencing and annotation.</title>
        <authorList>
            <consortium name="The Broad Institute Genomics Platform"/>
            <consortium name="The Broad Institute Genome Sequencing Center for Infectious Disease"/>
            <person name="Wu L."/>
            <person name="Ma J."/>
        </authorList>
    </citation>
    <scope>NUCLEOTIDE SEQUENCE [LARGE SCALE GENOMIC DNA]</scope>
    <source>
        <strain evidence="3">JCM 17695</strain>
    </source>
</reference>